<accession>A0ACC1JHD0</accession>
<evidence type="ECO:0000313" key="1">
    <source>
        <dbReference type="EMBL" id="KAJ1951140.1"/>
    </source>
</evidence>
<keyword evidence="2" id="KW-1185">Reference proteome</keyword>
<dbReference type="Proteomes" id="UP001150603">
    <property type="component" value="Unassembled WGS sequence"/>
</dbReference>
<sequence length="828" mass="90118">MEQNSADNSADNDISSDSDLEPGGGGYASGTTALPPAIANDPFFARLLRNAELRDAAEKASSAKRAKRRSANRRRAKDTADDMYDLDDPFIDDSELTFMDGHQHAKQQKRSKRKKNESEAEGNVAEGMVVDDANDVTRQIDEVDKYDEEDFFVYFGPLNEADEDEQGPETEAATAATAAGAAKRQRKRPEKKATNGATKRKSAGGSKSDMDTGTSKKRQGAAAHADQKLLNSYTNGSTSDAGAQLIPSNGRKGGPRTSRKLDHKPGPTEPGHPATADSLKSRRPPVPARDRPKPTNTADDSPSAANLVNLLTDDSASVADSDKPNKSAGRIAGAQTTMAGATNVSSVVVGTDKAEEKAHMPTPEIESALVELAAATQSEAFSNRQRFPSSLKPPLRQVCELSMAQALEHDREILSLDTSENRVFAWATPLDVVGFTTGIYHRLSNTLPYNRATVRKIVSKLLGRDLLVWKERQLKQLEDGLKARIDEQIDKGLGWIPVGARAPKDSAEDSGAQVRWHWTTLSKHILYQYMILTLNINELRNTLDNGGKDGGGGYREQQARKDAYAHLVSLWPGTSMSTYEISRAYSSRKSLLEKQHRKNEPLLPAASSKLEPVGVLVAPSNSDQGQSGSPAISSAPVAEHSPEPAYSNTASAAAEPQSAYNGQHSSISPVVQRQMLQPAEYLSPQLPPTSMYVDASVPMSTSGSMDAGMMHGSPYQHPHEVVQDRFSSPIIPSMSQQQQHMQMHSPHIQASGLIPTTHILTQQTTTSLDEQVHSRISPYFQNQPSPPQPAHHQQQHRQQQQPYVVIDDSDSQNDSVRNSMSLRNLMSP</sequence>
<comment type="caution">
    <text evidence="1">The sequence shown here is derived from an EMBL/GenBank/DDBJ whole genome shotgun (WGS) entry which is preliminary data.</text>
</comment>
<evidence type="ECO:0000313" key="2">
    <source>
        <dbReference type="Proteomes" id="UP001150603"/>
    </source>
</evidence>
<proteinExistence type="predicted"/>
<dbReference type="EMBL" id="JANBPW010000053">
    <property type="protein sequence ID" value="KAJ1951140.1"/>
    <property type="molecule type" value="Genomic_DNA"/>
</dbReference>
<name>A0ACC1JHD0_9FUNG</name>
<protein>
    <submittedName>
        <fullName evidence="1">Uncharacterized protein</fullName>
    </submittedName>
</protein>
<gene>
    <name evidence="1" type="ORF">FBU59_000334</name>
</gene>
<reference evidence="1" key="1">
    <citation type="submission" date="2022-07" db="EMBL/GenBank/DDBJ databases">
        <title>Phylogenomic reconstructions and comparative analyses of Kickxellomycotina fungi.</title>
        <authorList>
            <person name="Reynolds N.K."/>
            <person name="Stajich J.E."/>
            <person name="Barry K."/>
            <person name="Grigoriev I.V."/>
            <person name="Crous P."/>
            <person name="Smith M.E."/>
        </authorList>
    </citation>
    <scope>NUCLEOTIDE SEQUENCE</scope>
    <source>
        <strain evidence="1">NRRL 5244</strain>
    </source>
</reference>
<organism evidence="1 2">
    <name type="scientific">Linderina macrospora</name>
    <dbReference type="NCBI Taxonomy" id="4868"/>
    <lineage>
        <taxon>Eukaryota</taxon>
        <taxon>Fungi</taxon>
        <taxon>Fungi incertae sedis</taxon>
        <taxon>Zoopagomycota</taxon>
        <taxon>Kickxellomycotina</taxon>
        <taxon>Kickxellomycetes</taxon>
        <taxon>Kickxellales</taxon>
        <taxon>Kickxellaceae</taxon>
        <taxon>Linderina</taxon>
    </lineage>
</organism>